<dbReference type="GO" id="GO:0048278">
    <property type="term" value="P:vesicle docking"/>
    <property type="evidence" value="ECO:0007669"/>
    <property type="project" value="TreeGrafter"/>
</dbReference>
<comment type="caution">
    <text evidence="11">The sequence shown here is derived from an EMBL/GenBank/DDBJ whole genome shotgun (WGS) entry which is preliminary data.</text>
</comment>
<evidence type="ECO:0000256" key="8">
    <source>
        <dbReference type="ARBA" id="ARBA00023136"/>
    </source>
</evidence>
<dbReference type="GO" id="GO:0006886">
    <property type="term" value="P:intracellular protein transport"/>
    <property type="evidence" value="ECO:0007669"/>
    <property type="project" value="TreeGrafter"/>
</dbReference>
<evidence type="ECO:0000259" key="10">
    <source>
        <dbReference type="PROSITE" id="PS50192"/>
    </source>
</evidence>
<dbReference type="PROSITE" id="PS50192">
    <property type="entry name" value="T_SNARE"/>
    <property type="match status" value="1"/>
</dbReference>
<dbReference type="VEuPathDB" id="AmoebaDB:EHI5A_082790"/>
<keyword evidence="4" id="KW-0653">Protein transport</keyword>
<dbReference type="GO" id="GO:0000139">
    <property type="term" value="C:Golgi membrane"/>
    <property type="evidence" value="ECO:0007669"/>
    <property type="project" value="UniProtKB-SubCell"/>
</dbReference>
<dbReference type="PANTHER" id="PTHR19957">
    <property type="entry name" value="SYNTAXIN"/>
    <property type="match status" value="1"/>
</dbReference>
<keyword evidence="3 9" id="KW-0812">Transmembrane</keyword>
<dbReference type="SUPFAM" id="SSF58038">
    <property type="entry name" value="SNARE fusion complex"/>
    <property type="match status" value="1"/>
</dbReference>
<feature type="domain" description="T-SNARE coiled-coil homology" evidence="10">
    <location>
        <begin position="127"/>
        <end position="189"/>
    </location>
</feature>
<keyword evidence="7" id="KW-0175">Coiled coil</keyword>
<dbReference type="GO" id="GO:0006906">
    <property type="term" value="P:vesicle fusion"/>
    <property type="evidence" value="ECO:0007669"/>
    <property type="project" value="TreeGrafter"/>
</dbReference>
<name>A0A5K1VFC4_ENTHI</name>
<evidence type="ECO:0000313" key="11">
    <source>
        <dbReference type="EMBL" id="GAT94525.1"/>
    </source>
</evidence>
<evidence type="ECO:0000256" key="5">
    <source>
        <dbReference type="ARBA" id="ARBA00022989"/>
    </source>
</evidence>
<dbReference type="VEuPathDB" id="AmoebaDB:EHI7A_050960"/>
<evidence type="ECO:0000256" key="7">
    <source>
        <dbReference type="ARBA" id="ARBA00023054"/>
    </source>
</evidence>
<evidence type="ECO:0000256" key="4">
    <source>
        <dbReference type="ARBA" id="ARBA00022927"/>
    </source>
</evidence>
<evidence type="ECO:0000256" key="6">
    <source>
        <dbReference type="ARBA" id="ARBA00023034"/>
    </source>
</evidence>
<comment type="subcellular location">
    <subcellularLocation>
        <location evidence="1">Golgi apparatus membrane</location>
        <topology evidence="1">Single-pass type IV membrane protein</topology>
    </subcellularLocation>
</comment>
<evidence type="ECO:0000256" key="2">
    <source>
        <dbReference type="ARBA" id="ARBA00022448"/>
    </source>
</evidence>
<evidence type="ECO:0000256" key="9">
    <source>
        <dbReference type="SAM" id="Phobius"/>
    </source>
</evidence>
<dbReference type="Pfam" id="PF05739">
    <property type="entry name" value="SNARE"/>
    <property type="match status" value="1"/>
</dbReference>
<dbReference type="FunFam" id="1.20.5.110:FF:000151">
    <property type="entry name" value="Ehsyntaxin B, putative"/>
    <property type="match status" value="1"/>
</dbReference>
<dbReference type="Gene3D" id="1.20.5.110">
    <property type="match status" value="1"/>
</dbReference>
<proteinExistence type="predicted"/>
<dbReference type="OMA" id="NLVMEMH"/>
<organism evidence="11 12">
    <name type="scientific">Entamoeba histolytica</name>
    <dbReference type="NCBI Taxonomy" id="5759"/>
    <lineage>
        <taxon>Eukaryota</taxon>
        <taxon>Amoebozoa</taxon>
        <taxon>Evosea</taxon>
        <taxon>Archamoebae</taxon>
        <taxon>Mastigamoebida</taxon>
        <taxon>Entamoebidae</taxon>
        <taxon>Entamoeba</taxon>
    </lineage>
</organism>
<keyword evidence="2" id="KW-0813">Transport</keyword>
<evidence type="ECO:0000256" key="1">
    <source>
        <dbReference type="ARBA" id="ARBA00004409"/>
    </source>
</evidence>
<dbReference type="AlphaFoldDB" id="A0A5K1VFC4"/>
<keyword evidence="5 9" id="KW-1133">Transmembrane helix</keyword>
<dbReference type="Proteomes" id="UP000078387">
    <property type="component" value="Unassembled WGS sequence"/>
</dbReference>
<feature type="transmembrane region" description="Helical" evidence="9">
    <location>
        <begin position="200"/>
        <end position="224"/>
    </location>
</feature>
<dbReference type="VEuPathDB" id="AmoebaDB:KM1_096650"/>
<sequence length="232" mass="25817">MSVDLRQILSDLANSKKLIEGTLSKLRLASKNGDAKLYKQKQTELKNEMEQFQSILERASSVSEDVIEDYPELNYNAKVAQYFSFTSNIQNNIAPPPQQQSIGNAENEPLIGYDDEARLQDQSNLVTEMYADNTQEISDIVTKMKDLNVGFTKLHSLTEVQQAQIDNIEANVLTTDEKVADGVDEISQAQVYQKKASKKLWIILCVAGGIVIVLGAIVTLVCILKFSGKKND</sequence>
<protein>
    <recommendedName>
        <fullName evidence="10">t-SNARE coiled-coil homology domain-containing protein</fullName>
    </recommendedName>
</protein>
<reference evidence="11 12" key="1">
    <citation type="submission" date="2016-05" db="EMBL/GenBank/DDBJ databases">
        <title>First whole genome sequencing of Entamoeba histolytica HM1:IMSS-clone-6.</title>
        <authorList>
            <person name="Mukherjee Avik.K."/>
            <person name="Izumyama S."/>
            <person name="Nakada-Tsukui K."/>
            <person name="Nozaki T."/>
        </authorList>
    </citation>
    <scope>NUCLEOTIDE SEQUENCE [LARGE SCALE GENOMIC DNA]</scope>
    <source>
        <strain evidence="11 12">HM1:IMSS clone 6</strain>
    </source>
</reference>
<keyword evidence="6" id="KW-0333">Golgi apparatus</keyword>
<accession>A0A5K1VFC4</accession>
<evidence type="ECO:0000256" key="3">
    <source>
        <dbReference type="ARBA" id="ARBA00022692"/>
    </source>
</evidence>
<dbReference type="GO" id="GO:0005484">
    <property type="term" value="F:SNAP receptor activity"/>
    <property type="evidence" value="ECO:0007669"/>
    <property type="project" value="TreeGrafter"/>
</dbReference>
<evidence type="ECO:0000313" key="12">
    <source>
        <dbReference type="Proteomes" id="UP000078387"/>
    </source>
</evidence>
<dbReference type="GO" id="GO:0031201">
    <property type="term" value="C:SNARE complex"/>
    <property type="evidence" value="ECO:0007669"/>
    <property type="project" value="TreeGrafter"/>
</dbReference>
<dbReference type="PANTHER" id="PTHR19957:SF83">
    <property type="entry name" value="SYNTAXIN-16"/>
    <property type="match status" value="1"/>
</dbReference>
<dbReference type="InterPro" id="IPR000727">
    <property type="entry name" value="T_SNARE_dom"/>
</dbReference>
<dbReference type="VEuPathDB" id="AmoebaDB:EHI_021410"/>
<dbReference type="GO" id="GO:0000149">
    <property type="term" value="F:SNARE binding"/>
    <property type="evidence" value="ECO:0007669"/>
    <property type="project" value="TreeGrafter"/>
</dbReference>
<dbReference type="VEuPathDB" id="AmoebaDB:EHI8A_194780"/>
<dbReference type="InterPro" id="IPR045242">
    <property type="entry name" value="Syntaxin"/>
</dbReference>
<gene>
    <name evidence="11" type="ORF">CL6EHI_021410</name>
</gene>
<keyword evidence="8 9" id="KW-0472">Membrane</keyword>
<dbReference type="EMBL" id="BDEQ01000001">
    <property type="protein sequence ID" value="GAT94525.1"/>
    <property type="molecule type" value="Genomic_DNA"/>
</dbReference>